<dbReference type="Proteomes" id="UP001187415">
    <property type="component" value="Unassembled WGS sequence"/>
</dbReference>
<comment type="caution">
    <text evidence="4">The sequence shown here is derived from an EMBL/GenBank/DDBJ whole genome shotgun (WGS) entry which is preliminary data.</text>
</comment>
<dbReference type="PANTHER" id="PTHR19872">
    <property type="entry name" value="UBIQUITIN LIGASE SPECIFICITY FACTOR/HREP PROTEIN"/>
    <property type="match status" value="1"/>
</dbReference>
<dbReference type="SMART" id="SM00320">
    <property type="entry name" value="WD40"/>
    <property type="match status" value="5"/>
</dbReference>
<evidence type="ECO:0008006" key="6">
    <source>
        <dbReference type="Google" id="ProtNLM"/>
    </source>
</evidence>
<dbReference type="PROSITE" id="PS50294">
    <property type="entry name" value="WD_REPEATS_REGION"/>
    <property type="match status" value="2"/>
</dbReference>
<feature type="repeat" description="WD" evidence="3">
    <location>
        <begin position="421"/>
        <end position="456"/>
    </location>
</feature>
<evidence type="ECO:0000256" key="3">
    <source>
        <dbReference type="PROSITE-ProRule" id="PRU00221"/>
    </source>
</evidence>
<organism evidence="4 5">
    <name type="scientific">Channa striata</name>
    <name type="common">Snakehead murrel</name>
    <name type="synonym">Ophicephalus striatus</name>
    <dbReference type="NCBI Taxonomy" id="64152"/>
    <lineage>
        <taxon>Eukaryota</taxon>
        <taxon>Metazoa</taxon>
        <taxon>Chordata</taxon>
        <taxon>Craniata</taxon>
        <taxon>Vertebrata</taxon>
        <taxon>Euteleostomi</taxon>
        <taxon>Actinopterygii</taxon>
        <taxon>Neopterygii</taxon>
        <taxon>Teleostei</taxon>
        <taxon>Neoteleostei</taxon>
        <taxon>Acanthomorphata</taxon>
        <taxon>Anabantaria</taxon>
        <taxon>Anabantiformes</taxon>
        <taxon>Channoidei</taxon>
        <taxon>Channidae</taxon>
        <taxon>Channa</taxon>
    </lineage>
</organism>
<feature type="repeat" description="WD" evidence="3">
    <location>
        <begin position="379"/>
        <end position="420"/>
    </location>
</feature>
<name>A0AA88IUN1_CHASR</name>
<dbReference type="Gene3D" id="1.20.1280.50">
    <property type="match status" value="1"/>
</dbReference>
<dbReference type="InterPro" id="IPR019775">
    <property type="entry name" value="WD40_repeat_CS"/>
</dbReference>
<dbReference type="EMBL" id="JAUPFM010000019">
    <property type="protein sequence ID" value="KAK2820629.1"/>
    <property type="molecule type" value="Genomic_DNA"/>
</dbReference>
<dbReference type="InterPro" id="IPR001680">
    <property type="entry name" value="WD40_rpt"/>
</dbReference>
<keyword evidence="2" id="KW-0677">Repeat</keyword>
<dbReference type="PROSITE" id="PS00678">
    <property type="entry name" value="WD_REPEATS_1"/>
    <property type="match status" value="1"/>
</dbReference>
<evidence type="ECO:0000313" key="4">
    <source>
        <dbReference type="EMBL" id="KAK2820629.1"/>
    </source>
</evidence>
<dbReference type="Pfam" id="PF00400">
    <property type="entry name" value="WD40"/>
    <property type="match status" value="4"/>
</dbReference>
<accession>A0AA88IUN1</accession>
<evidence type="ECO:0000256" key="2">
    <source>
        <dbReference type="ARBA" id="ARBA00022737"/>
    </source>
</evidence>
<keyword evidence="1 3" id="KW-0853">WD repeat</keyword>
<sequence length="921" mass="105025">MSAEFRKPVSACGRICKSADRCPSICGMCPSCVFAPKPWGFTESVWKVSDRCKRRFVLELLLRCRNARVLDSIQDLLGVTSWTVFTYARSRTPASAQDRPCHSRDSALDRKPLSMNMNKIWDWFNSSPEWIQSRYLCRVLSLCDPELLRMVSNLTSVLLVRHKRRFLQFNSRSWNSNQHIQDNDEDSENPALMVVPGSSKSVSGVSRYRDFIGNLPVGLSKRILGLLEVYTLRCCQRVCRYWDYLATETMEEIKFRIHFQDQMKAMMMMCKGLNIASPTYANIVDVLVPTSDEDKVDVQRTVRKVMPFQTAYAKIRTKTVPMEERNVYCSAYFTKVLLYKEDAYRVLDYRGGHLMAMGSRDRALQLFYVASETKIVSVLKGHVASIRAVMLCEDRNLVITASSDASIRCWNLKTDRCEMALYGHTGSVNCLDLHSNRLASGGKDCVVKVWNLQTGKLFPGFHFKHHSSIRCVKISATQIYSSCDRGLIKIWDIEKASLVRVIDAHSCSVKCLFLDEWHLLSGDLNGQVMAWSVSCHAKECLKTFHHPKEVKSLTLIYLRVVTGCVDGKIRIFDFLTGDCLRDITAETETGCLLSLHFNENSILVNTTSNLKLYQFAKVFWDYKDSIMPGQEDGLGQDDLVSEISADSHRKMHDGDYKRPERLELLYRTCFLSTPTKCHTQAEDRFEIDKKSLMLSEKATCKRIKKRGPHHPPTRDSILLTVNSIQRAQCMDEITINMEFNARLRDSWGHDPLLSDLRADMQTLQQWRTRDDQPRRAKTCVPLLKRPITQNIQNTLKKRDVTTAPHTTRRQPPFLFSTKAQSQSVAAHGSMVAPGTFSTSAKKGLQRAETCVPILMRPTTQNMRTKPKKRDVTTAPHTMRRQPLFLCSTKAQPQSMAAHSLLEMTGAFSTGARKGLQRAERT</sequence>
<dbReference type="AlphaFoldDB" id="A0AA88IUN1"/>
<dbReference type="PROSITE" id="PS50082">
    <property type="entry name" value="WD_REPEATS_2"/>
    <property type="match status" value="2"/>
</dbReference>
<dbReference type="PANTHER" id="PTHR19872:SF7">
    <property type="entry name" value="F-BOX AND WD REPEAT DOMAIN CONTAINING PROTEIN 10B-RELATED"/>
    <property type="match status" value="1"/>
</dbReference>
<proteinExistence type="predicted"/>
<keyword evidence="5" id="KW-1185">Reference proteome</keyword>
<dbReference type="InterPro" id="IPR036047">
    <property type="entry name" value="F-box-like_dom_sf"/>
</dbReference>
<dbReference type="SUPFAM" id="SSF50978">
    <property type="entry name" value="WD40 repeat-like"/>
    <property type="match status" value="1"/>
</dbReference>
<evidence type="ECO:0000313" key="5">
    <source>
        <dbReference type="Proteomes" id="UP001187415"/>
    </source>
</evidence>
<reference evidence="4" key="1">
    <citation type="submission" date="2023-07" db="EMBL/GenBank/DDBJ databases">
        <title>Chromosome-level Genome Assembly of Striped Snakehead (Channa striata).</title>
        <authorList>
            <person name="Liu H."/>
        </authorList>
    </citation>
    <scope>NUCLEOTIDE SEQUENCE</scope>
    <source>
        <strain evidence="4">Gz</strain>
        <tissue evidence="4">Muscle</tissue>
    </source>
</reference>
<protein>
    <recommendedName>
        <fullName evidence="6">CMT1A duplicated region transcript 1 protein</fullName>
    </recommendedName>
</protein>
<dbReference type="InterPro" id="IPR015943">
    <property type="entry name" value="WD40/YVTN_repeat-like_dom_sf"/>
</dbReference>
<dbReference type="SUPFAM" id="SSF81383">
    <property type="entry name" value="F-box domain"/>
    <property type="match status" value="1"/>
</dbReference>
<dbReference type="CDD" id="cd00200">
    <property type="entry name" value="WD40"/>
    <property type="match status" value="1"/>
</dbReference>
<dbReference type="InterPro" id="IPR051075">
    <property type="entry name" value="SCF_subunit_WD-repeat"/>
</dbReference>
<dbReference type="Gene3D" id="2.130.10.10">
    <property type="entry name" value="YVTN repeat-like/Quinoprotein amine dehydrogenase"/>
    <property type="match status" value="1"/>
</dbReference>
<evidence type="ECO:0000256" key="1">
    <source>
        <dbReference type="ARBA" id="ARBA00022574"/>
    </source>
</evidence>
<dbReference type="InterPro" id="IPR036322">
    <property type="entry name" value="WD40_repeat_dom_sf"/>
</dbReference>
<gene>
    <name evidence="4" type="ORF">Q5P01_023588</name>
</gene>